<accession>A0A0P0A811</accession>
<sequence length="337" mass="37607">MATMDIFEGDAFSVIELTRALENIPFKPATLSGSDLFAERGVRTRTVVIESRDGTLSLIPFSERGGGYDQQMPESRQVRAFVCRQFKKQDVLWASEIQGIREFGSESVTQQAQAEIARRMRRLRTDAEATFEYHLLNGIQGLVKDPRDGSVVINFANEFGITPVAEIDFDLDNQSPASGALRKRCQALIESVEDSLGELAVGPVQLRAECGSAFFADLVAHKEIRETYLNTAAANELRGRAVDEFTFGGITFRRYGGTATIGVPTDKAFFYPQGIEGLFEIYFAPADTFETVNTIGLPLYARMIPDRERDEWVRLEIESNPLPICTRPQVLRSAKRT</sequence>
<evidence type="ECO:0000313" key="1">
    <source>
        <dbReference type="EMBL" id="ALI54027.1"/>
    </source>
</evidence>
<protein>
    <recommendedName>
        <fullName evidence="3">Elements of external origin</fullName>
    </recommendedName>
</protein>
<dbReference type="Proteomes" id="UP000064920">
    <property type="component" value="Chromosome"/>
</dbReference>
<reference evidence="1 2" key="1">
    <citation type="submission" date="2015-05" db="EMBL/GenBank/DDBJ databases">
        <authorList>
            <person name="Wang D.B."/>
            <person name="Wang M."/>
        </authorList>
    </citation>
    <scope>NUCLEOTIDE SEQUENCE [LARGE SCALE GENOMIC DNA]</scope>
    <source>
        <strain evidence="1 2">IMCC 12053</strain>
    </source>
</reference>
<dbReference type="PATRIC" id="fig|1397108.4.peg.80"/>
<dbReference type="EMBL" id="CP012023">
    <property type="protein sequence ID" value="ALI54027.1"/>
    <property type="molecule type" value="Genomic_DNA"/>
</dbReference>
<dbReference type="KEGG" id="cmar:IMCC12053_77"/>
<dbReference type="RefSeq" id="WP_062214660.1">
    <property type="nucleotide sequence ID" value="NZ_CP012023.1"/>
</dbReference>
<dbReference type="STRING" id="1397108.IMCC12053_77"/>
<keyword evidence="2" id="KW-1185">Reference proteome</keyword>
<dbReference type="AlphaFoldDB" id="A0A0P0A811"/>
<dbReference type="InterPro" id="IPR005564">
    <property type="entry name" value="Major_capsid_GpE"/>
</dbReference>
<evidence type="ECO:0008006" key="3">
    <source>
        <dbReference type="Google" id="ProtNLM"/>
    </source>
</evidence>
<gene>
    <name evidence="1" type="ORF">IMCC12053_77</name>
</gene>
<dbReference type="Pfam" id="PF03864">
    <property type="entry name" value="Phage_cap_E"/>
    <property type="match status" value="1"/>
</dbReference>
<evidence type="ECO:0000313" key="2">
    <source>
        <dbReference type="Proteomes" id="UP000064920"/>
    </source>
</evidence>
<name>A0A0P0A811_9RHOB</name>
<proteinExistence type="predicted"/>
<organism evidence="1 2">
    <name type="scientific">Celeribacter marinus</name>
    <dbReference type="NCBI Taxonomy" id="1397108"/>
    <lineage>
        <taxon>Bacteria</taxon>
        <taxon>Pseudomonadati</taxon>
        <taxon>Pseudomonadota</taxon>
        <taxon>Alphaproteobacteria</taxon>
        <taxon>Rhodobacterales</taxon>
        <taxon>Roseobacteraceae</taxon>
        <taxon>Celeribacter</taxon>
    </lineage>
</organism>